<dbReference type="InterPro" id="IPR046794">
    <property type="entry name" value="Apc1_MidN"/>
</dbReference>
<comment type="caution">
    <text evidence="6">The sequence shown here is derived from an EMBL/GenBank/DDBJ whole genome shotgun (WGS) entry which is preliminary data.</text>
</comment>
<dbReference type="GO" id="GO:0031145">
    <property type="term" value="P:anaphase-promoting complex-dependent catabolic process"/>
    <property type="evidence" value="ECO:0007669"/>
    <property type="project" value="TreeGrafter"/>
</dbReference>
<dbReference type="GO" id="GO:0060090">
    <property type="term" value="F:molecular adaptor activity"/>
    <property type="evidence" value="ECO:0007669"/>
    <property type="project" value="TreeGrafter"/>
</dbReference>
<dbReference type="GO" id="GO:0007091">
    <property type="term" value="P:metaphase/anaphase transition of mitotic cell cycle"/>
    <property type="evidence" value="ECO:0007669"/>
    <property type="project" value="TreeGrafter"/>
</dbReference>
<accession>A0A7J6W8L6</accession>
<evidence type="ECO:0000313" key="7">
    <source>
        <dbReference type="Proteomes" id="UP000554482"/>
    </source>
</evidence>
<evidence type="ECO:0000259" key="5">
    <source>
        <dbReference type="Pfam" id="PF20518"/>
    </source>
</evidence>
<dbReference type="PANTHER" id="PTHR12827">
    <property type="entry name" value="MEIOTIC CHECKPOINT REGULATOR TSG24 FAMILY MEMBER"/>
    <property type="match status" value="1"/>
</dbReference>
<dbReference type="Pfam" id="PF20518">
    <property type="entry name" value="Apc1_MidN"/>
    <property type="match status" value="1"/>
</dbReference>
<evidence type="ECO:0000256" key="1">
    <source>
        <dbReference type="ARBA" id="ARBA00010547"/>
    </source>
</evidence>
<reference evidence="6 7" key="1">
    <citation type="submission" date="2020-06" db="EMBL/GenBank/DDBJ databases">
        <title>Transcriptomic and genomic resources for Thalictrum thalictroides and T. hernandezii: Facilitating candidate gene discovery in an emerging model plant lineage.</title>
        <authorList>
            <person name="Arias T."/>
            <person name="Riano-Pachon D.M."/>
            <person name="Di Stilio V.S."/>
        </authorList>
    </citation>
    <scope>NUCLEOTIDE SEQUENCE [LARGE SCALE GENOMIC DNA]</scope>
    <source>
        <strain evidence="7">cv. WT478/WT964</strain>
        <tissue evidence="6">Leaves</tissue>
    </source>
</reference>
<keyword evidence="3" id="KW-0498">Mitosis</keyword>
<dbReference type="Proteomes" id="UP000554482">
    <property type="component" value="Unassembled WGS sequence"/>
</dbReference>
<evidence type="ECO:0000256" key="3">
    <source>
        <dbReference type="ARBA" id="ARBA00022776"/>
    </source>
</evidence>
<dbReference type="GO" id="GO:0070979">
    <property type="term" value="P:protein K11-linked ubiquitination"/>
    <property type="evidence" value="ECO:0007669"/>
    <property type="project" value="TreeGrafter"/>
</dbReference>
<dbReference type="OrthoDB" id="26401at2759"/>
<dbReference type="GO" id="GO:0051301">
    <property type="term" value="P:cell division"/>
    <property type="evidence" value="ECO:0007669"/>
    <property type="project" value="UniProtKB-KW"/>
</dbReference>
<dbReference type="PANTHER" id="PTHR12827:SF3">
    <property type="entry name" value="ANAPHASE-PROMOTING COMPLEX SUBUNIT 1"/>
    <property type="match status" value="1"/>
</dbReference>
<dbReference type="EMBL" id="JABWDY010019695">
    <property type="protein sequence ID" value="KAF5193734.1"/>
    <property type="molecule type" value="Genomic_DNA"/>
</dbReference>
<dbReference type="AlphaFoldDB" id="A0A7J6W8L6"/>
<proteinExistence type="inferred from homology"/>
<keyword evidence="4" id="KW-0131">Cell cycle</keyword>
<sequence length="566" mass="62324">MQHSLWLIEKSYSTFEFSNANSREAVPPGVLPKQSSLRRIWQPVLFALTIENIGFGLVFLATDYDGVSVLCFLLQEQKGLLSLLRLQTIETNSDALSDIKPDMSWCIPAIAAAPVIVTRPRMKVGLLQFTDVIVLGLENNLLLYIGVRWFAGPGRMEDSIFYSLLSGAERTGRKLSSGVYCKIARGSSHTSEETTVLAMVVEGFGLRQLDLLPAGVSLPLRHALDKCRELPPTDWPAGAYVLIGREDLALSCFERSSKSKELEVHNTTGLISISSPYMQHLHPMMIPSSISDTIGTEGVKIEDTDALDGSMVDGMEHIFNSSTQLRYGRDLRLNEVRRLLCSARPVSVQTSSNPSASDQELQQAIMVPKLVVVGCLPAQQNATVNLDPNIRNIQELRSWPEIHNAVAAGLRLTPLQGKVSRTWITYNKPGVPNVTHAGLLLALGLHGNLRVLTISDIYKYFSQEHESTSVGLMLGLAASYRGTMEPAISKSLPISYAFSSESFCFITFAIFLQPLYFHVPSHHPSSFPELELPTLLQSAALVAIGILYEGSTHPQTMQLLLVFHLP</sequence>
<dbReference type="GO" id="GO:0005680">
    <property type="term" value="C:anaphase-promoting complex"/>
    <property type="evidence" value="ECO:0007669"/>
    <property type="project" value="InterPro"/>
</dbReference>
<evidence type="ECO:0000256" key="2">
    <source>
        <dbReference type="ARBA" id="ARBA00022618"/>
    </source>
</evidence>
<protein>
    <submittedName>
        <fullName evidence="6">Anaphase-promoting complex subunit</fullName>
    </submittedName>
</protein>
<feature type="domain" description="Anaphase-promoting complex subunit 1 middle" evidence="5">
    <location>
        <begin position="192"/>
        <end position="249"/>
    </location>
</feature>
<keyword evidence="7" id="KW-1185">Reference proteome</keyword>
<gene>
    <name evidence="6" type="ORF">FRX31_016679</name>
</gene>
<name>A0A7J6W8L6_THATH</name>
<evidence type="ECO:0000256" key="4">
    <source>
        <dbReference type="ARBA" id="ARBA00023306"/>
    </source>
</evidence>
<dbReference type="Gene3D" id="1.25.10.10">
    <property type="entry name" value="Leucine-rich Repeat Variant"/>
    <property type="match status" value="1"/>
</dbReference>
<dbReference type="InterPro" id="IPR011989">
    <property type="entry name" value="ARM-like"/>
</dbReference>
<evidence type="ECO:0000313" key="6">
    <source>
        <dbReference type="EMBL" id="KAF5193734.1"/>
    </source>
</evidence>
<dbReference type="InterPro" id="IPR024990">
    <property type="entry name" value="Apc1"/>
</dbReference>
<keyword evidence="2" id="KW-0132">Cell division</keyword>
<organism evidence="6 7">
    <name type="scientific">Thalictrum thalictroides</name>
    <name type="common">Rue-anemone</name>
    <name type="synonym">Anemone thalictroides</name>
    <dbReference type="NCBI Taxonomy" id="46969"/>
    <lineage>
        <taxon>Eukaryota</taxon>
        <taxon>Viridiplantae</taxon>
        <taxon>Streptophyta</taxon>
        <taxon>Embryophyta</taxon>
        <taxon>Tracheophyta</taxon>
        <taxon>Spermatophyta</taxon>
        <taxon>Magnoliopsida</taxon>
        <taxon>Ranunculales</taxon>
        <taxon>Ranunculaceae</taxon>
        <taxon>Thalictroideae</taxon>
        <taxon>Thalictrum</taxon>
    </lineage>
</organism>
<comment type="similarity">
    <text evidence="1">Belongs to the APC1 family.</text>
</comment>